<feature type="domain" description="Peptidase S54 rhomboid" evidence="8">
    <location>
        <begin position="132"/>
        <end position="263"/>
    </location>
</feature>
<evidence type="ECO:0000256" key="5">
    <source>
        <dbReference type="ARBA" id="ARBA00022989"/>
    </source>
</evidence>
<keyword evidence="5 7" id="KW-1133">Transmembrane helix</keyword>
<keyword evidence="11" id="KW-1185">Reference proteome</keyword>
<name>A0A2N3WGH2_9PSEU</name>
<feature type="transmembrane region" description="Helical" evidence="7">
    <location>
        <begin position="86"/>
        <end position="106"/>
    </location>
</feature>
<feature type="transmembrane region" description="Helical" evidence="7">
    <location>
        <begin position="142"/>
        <end position="161"/>
    </location>
</feature>
<dbReference type="GO" id="GO:0016020">
    <property type="term" value="C:membrane"/>
    <property type="evidence" value="ECO:0007669"/>
    <property type="project" value="UniProtKB-SubCell"/>
</dbReference>
<feature type="transmembrane region" description="Helical" evidence="7">
    <location>
        <begin position="173"/>
        <end position="191"/>
    </location>
</feature>
<dbReference type="GO" id="GO:0006508">
    <property type="term" value="P:proteolysis"/>
    <property type="evidence" value="ECO:0007669"/>
    <property type="project" value="UniProtKB-KW"/>
</dbReference>
<dbReference type="EMBL" id="PJMY01000003">
    <property type="protein sequence ID" value="PKV92960.1"/>
    <property type="molecule type" value="Genomic_DNA"/>
</dbReference>
<dbReference type="PANTHER" id="PTHR43731:SF14">
    <property type="entry name" value="PRESENILIN-ASSOCIATED RHOMBOID-LIKE PROTEIN, MITOCHONDRIAL"/>
    <property type="match status" value="1"/>
</dbReference>
<keyword evidence="3 7" id="KW-0812">Transmembrane</keyword>
<keyword evidence="6 7" id="KW-0472">Membrane</keyword>
<comment type="caution">
    <text evidence="10">The sequence shown here is derived from an EMBL/GenBank/DDBJ whole genome shotgun (WGS) entry which is preliminary data.</text>
</comment>
<evidence type="ECO:0000256" key="4">
    <source>
        <dbReference type="ARBA" id="ARBA00022801"/>
    </source>
</evidence>
<evidence type="ECO:0000259" key="8">
    <source>
        <dbReference type="Pfam" id="PF01694"/>
    </source>
</evidence>
<keyword evidence="4" id="KW-0378">Hydrolase</keyword>
<dbReference type="AlphaFoldDB" id="A0A2N3WGH2"/>
<dbReference type="EMBL" id="JACJHR010000002">
    <property type="protein sequence ID" value="MBB2498035.1"/>
    <property type="molecule type" value="Genomic_DNA"/>
</dbReference>
<reference evidence="10 11" key="1">
    <citation type="submission" date="2017-12" db="EMBL/GenBank/DDBJ databases">
        <title>Sequencing the genomes of 1000 Actinobacteria strains.</title>
        <authorList>
            <person name="Klenk H.-P."/>
        </authorList>
    </citation>
    <scope>NUCLEOTIDE SEQUENCE [LARGE SCALE GENOMIC DNA]</scope>
    <source>
        <strain evidence="10 11">DSM 45165</strain>
    </source>
</reference>
<reference evidence="9 12" key="2">
    <citation type="submission" date="2020-08" db="EMBL/GenBank/DDBJ databases">
        <title>Amycolatopsis echigonensis JCM 21831.</title>
        <authorList>
            <person name="Tedsree N."/>
            <person name="Kuncharoen N."/>
            <person name="Likhitwitayawuid K."/>
            <person name="Tanasupawat S."/>
        </authorList>
    </citation>
    <scope>NUCLEOTIDE SEQUENCE [LARGE SCALE GENOMIC DNA]</scope>
    <source>
        <strain evidence="9 12">JCM 21831</strain>
    </source>
</reference>
<dbReference type="Proteomes" id="UP000233750">
    <property type="component" value="Unassembled WGS sequence"/>
</dbReference>
<evidence type="ECO:0000256" key="2">
    <source>
        <dbReference type="ARBA" id="ARBA00009045"/>
    </source>
</evidence>
<accession>A0A8E1VTK9</accession>
<gene>
    <name evidence="10" type="ORF">ATK30_3793</name>
    <name evidence="9" type="ORF">H5411_02630</name>
</gene>
<accession>A0A2N3WGH2</accession>
<evidence type="ECO:0000313" key="10">
    <source>
        <dbReference type="EMBL" id="PKV92960.1"/>
    </source>
</evidence>
<evidence type="ECO:0000256" key="7">
    <source>
        <dbReference type="SAM" id="Phobius"/>
    </source>
</evidence>
<evidence type="ECO:0000256" key="3">
    <source>
        <dbReference type="ARBA" id="ARBA00022692"/>
    </source>
</evidence>
<evidence type="ECO:0000256" key="6">
    <source>
        <dbReference type="ARBA" id="ARBA00023136"/>
    </source>
</evidence>
<dbReference type="InterPro" id="IPR050925">
    <property type="entry name" value="Rhomboid_protease_S54"/>
</dbReference>
<dbReference type="Proteomes" id="UP000550260">
    <property type="component" value="Unassembled WGS sequence"/>
</dbReference>
<evidence type="ECO:0000256" key="1">
    <source>
        <dbReference type="ARBA" id="ARBA00004141"/>
    </source>
</evidence>
<dbReference type="SUPFAM" id="SSF144091">
    <property type="entry name" value="Rhomboid-like"/>
    <property type="match status" value="1"/>
</dbReference>
<dbReference type="RefSeq" id="WP_101436686.1">
    <property type="nucleotide sequence ID" value="NZ_JACJHR010000002.1"/>
</dbReference>
<dbReference type="Gene3D" id="1.20.1540.10">
    <property type="entry name" value="Rhomboid-like"/>
    <property type="match status" value="1"/>
</dbReference>
<dbReference type="InterPro" id="IPR035952">
    <property type="entry name" value="Rhomboid-like_sf"/>
</dbReference>
<evidence type="ECO:0000313" key="11">
    <source>
        <dbReference type="Proteomes" id="UP000233750"/>
    </source>
</evidence>
<evidence type="ECO:0000313" key="9">
    <source>
        <dbReference type="EMBL" id="MBB2498035.1"/>
    </source>
</evidence>
<dbReference type="Pfam" id="PF01694">
    <property type="entry name" value="Rhomboid"/>
    <property type="match status" value="1"/>
</dbReference>
<comment type="similarity">
    <text evidence="2">Belongs to the peptidase S54 family.</text>
</comment>
<proteinExistence type="inferred from homology"/>
<dbReference type="OrthoDB" id="9807874at2"/>
<dbReference type="PANTHER" id="PTHR43731">
    <property type="entry name" value="RHOMBOID PROTEASE"/>
    <property type="match status" value="1"/>
</dbReference>
<keyword evidence="10" id="KW-0645">Protease</keyword>
<dbReference type="GO" id="GO:0004252">
    <property type="term" value="F:serine-type endopeptidase activity"/>
    <property type="evidence" value="ECO:0007669"/>
    <property type="project" value="InterPro"/>
</dbReference>
<dbReference type="InterPro" id="IPR022764">
    <property type="entry name" value="Peptidase_S54_rhomboid_dom"/>
</dbReference>
<organism evidence="10 11">
    <name type="scientific">Amycolatopsis echigonensis</name>
    <dbReference type="NCBI Taxonomy" id="2576905"/>
    <lineage>
        <taxon>Bacteria</taxon>
        <taxon>Bacillati</taxon>
        <taxon>Actinomycetota</taxon>
        <taxon>Actinomycetes</taxon>
        <taxon>Pseudonocardiales</taxon>
        <taxon>Pseudonocardiaceae</taxon>
        <taxon>Amycolatopsis</taxon>
    </lineage>
</organism>
<evidence type="ECO:0000313" key="12">
    <source>
        <dbReference type="Proteomes" id="UP000550260"/>
    </source>
</evidence>
<comment type="subcellular location">
    <subcellularLocation>
        <location evidence="1">Membrane</location>
        <topology evidence="1">Multi-pass membrane protein</topology>
    </subcellularLocation>
</comment>
<feature type="transmembrane region" description="Helical" evidence="7">
    <location>
        <begin position="271"/>
        <end position="291"/>
    </location>
</feature>
<sequence length="320" mass="33830">MSQPPNPSAPSLPGCWWHPNRPTGLSCARCGRPACPDCLREAPVGFQCTDCVQTGAHQQKQQQRQYRDAGMGSRTIAGARPSNSPVVTATLIAVNVVVFLITVVQAKSLFNNQVAPVEQAGVLWPSAALGGGELWRIFTSGFLHYGPIHIAANMFSLWMMGRALEQVFGKVRYLALYFVSMLGASTAVLLFQDINGATAGASGAIFGLLGSYAVIVLKLRLNPSALLVNLAINAYVTFAIPGISIWAHAGGLITGALVTAAMLYAPARNLVRWQAIGTVIVAVALAGVIGWRATQLPTVSCGFHQSQGQAYYGCGTSRSS</sequence>
<feature type="transmembrane region" description="Helical" evidence="7">
    <location>
        <begin position="224"/>
        <end position="240"/>
    </location>
</feature>
<feature type="transmembrane region" description="Helical" evidence="7">
    <location>
        <begin position="197"/>
        <end position="217"/>
    </location>
</feature>
<protein>
    <submittedName>
        <fullName evidence="10">Membrane associated rhomboid family serine protease</fullName>
    </submittedName>
    <submittedName>
        <fullName evidence="9">Rhomboid family intramembrane serine protease</fullName>
    </submittedName>
</protein>